<dbReference type="EMBL" id="AGNK02006152">
    <property type="status" value="NOT_ANNOTATED_CDS"/>
    <property type="molecule type" value="Genomic_DNA"/>
</dbReference>
<reference evidence="1" key="2">
    <citation type="submission" date="2018-08" db="UniProtKB">
        <authorList>
            <consortium name="EnsemblPlants"/>
        </authorList>
    </citation>
    <scope>IDENTIFICATION</scope>
    <source>
        <strain evidence="1">Yugu1</strain>
    </source>
</reference>
<keyword evidence="2" id="KW-1185">Reference proteome</keyword>
<protein>
    <submittedName>
        <fullName evidence="1">Uncharacterized protein</fullName>
    </submittedName>
</protein>
<dbReference type="Proteomes" id="UP000004995">
    <property type="component" value="Unassembled WGS sequence"/>
</dbReference>
<sequence>MRIIHLFGAHSRNLMCTQSDCRYATMLIARSFSTYCCLVSCNSFQVGLRVAGDPENGKQHE</sequence>
<dbReference type="EnsemblPlants" id="KQK92971">
    <property type="protein sequence ID" value="KQK92971"/>
    <property type="gene ID" value="SETIT_040291mg"/>
</dbReference>
<evidence type="ECO:0000313" key="1">
    <source>
        <dbReference type="EnsemblPlants" id="KQK92971"/>
    </source>
</evidence>
<dbReference type="AlphaFoldDB" id="K4AMZ5"/>
<name>K4AMZ5_SETIT</name>
<dbReference type="Gramene" id="KQK92971">
    <property type="protein sequence ID" value="KQK92971"/>
    <property type="gene ID" value="SETIT_040291mg"/>
</dbReference>
<dbReference type="HOGENOM" id="CLU_2927067_0_0_1"/>
<accession>K4AMZ5</accession>
<dbReference type="InParanoid" id="K4AMZ5"/>
<organism evidence="1 2">
    <name type="scientific">Setaria italica</name>
    <name type="common">Foxtail millet</name>
    <name type="synonym">Panicum italicum</name>
    <dbReference type="NCBI Taxonomy" id="4555"/>
    <lineage>
        <taxon>Eukaryota</taxon>
        <taxon>Viridiplantae</taxon>
        <taxon>Streptophyta</taxon>
        <taxon>Embryophyta</taxon>
        <taxon>Tracheophyta</taxon>
        <taxon>Spermatophyta</taxon>
        <taxon>Magnoliopsida</taxon>
        <taxon>Liliopsida</taxon>
        <taxon>Poales</taxon>
        <taxon>Poaceae</taxon>
        <taxon>PACMAD clade</taxon>
        <taxon>Panicoideae</taxon>
        <taxon>Panicodae</taxon>
        <taxon>Paniceae</taxon>
        <taxon>Cenchrinae</taxon>
        <taxon>Setaria</taxon>
    </lineage>
</organism>
<proteinExistence type="predicted"/>
<evidence type="ECO:0000313" key="2">
    <source>
        <dbReference type="Proteomes" id="UP000004995"/>
    </source>
</evidence>
<reference evidence="2" key="1">
    <citation type="journal article" date="2012" name="Nat. Biotechnol.">
        <title>Reference genome sequence of the model plant Setaria.</title>
        <authorList>
            <person name="Bennetzen J.L."/>
            <person name="Schmutz J."/>
            <person name="Wang H."/>
            <person name="Percifield R."/>
            <person name="Hawkins J."/>
            <person name="Pontaroli A.C."/>
            <person name="Estep M."/>
            <person name="Feng L."/>
            <person name="Vaughn J.N."/>
            <person name="Grimwood J."/>
            <person name="Jenkins J."/>
            <person name="Barry K."/>
            <person name="Lindquist E."/>
            <person name="Hellsten U."/>
            <person name="Deshpande S."/>
            <person name="Wang X."/>
            <person name="Wu X."/>
            <person name="Mitros T."/>
            <person name="Triplett J."/>
            <person name="Yang X."/>
            <person name="Ye C.Y."/>
            <person name="Mauro-Herrera M."/>
            <person name="Wang L."/>
            <person name="Li P."/>
            <person name="Sharma M."/>
            <person name="Sharma R."/>
            <person name="Ronald P.C."/>
            <person name="Panaud O."/>
            <person name="Kellogg E.A."/>
            <person name="Brutnell T.P."/>
            <person name="Doust A.N."/>
            <person name="Tuskan G.A."/>
            <person name="Rokhsar D."/>
            <person name="Devos K.M."/>
        </authorList>
    </citation>
    <scope>NUCLEOTIDE SEQUENCE [LARGE SCALE GENOMIC DNA]</scope>
    <source>
        <strain evidence="2">cv. Yugu1</strain>
    </source>
</reference>